<name>A0A4U5NBU7_STECR</name>
<keyword evidence="3" id="KW-1185">Reference proteome</keyword>
<evidence type="ECO:0000313" key="2">
    <source>
        <dbReference type="EMBL" id="TKR79992.1"/>
    </source>
</evidence>
<comment type="caution">
    <text evidence="2">The sequence shown here is derived from an EMBL/GenBank/DDBJ whole genome shotgun (WGS) entry which is preliminary data.</text>
</comment>
<feature type="region of interest" description="Disordered" evidence="1">
    <location>
        <begin position="141"/>
        <end position="271"/>
    </location>
</feature>
<protein>
    <submittedName>
        <fullName evidence="2">Uncharacterized protein</fullName>
    </submittedName>
</protein>
<sequence>MGRVNMFKLYGLYALRGVFQKFGRFALPFSLKPVGASSTPTRRQHFFRSSGGSRGFSTLHGGARGLATSQVSFRPLQTPPVCQALIPLFSLVRTSRVFRIAARGRVLVCVTMETPLATAVLLQAALIAVLIPQCRTKKAVADKKKYGNAADASKLKKDTPEIGKSAGNAVNPNKSAPLGTPKEGEVGSKTSPANEKSKMGAAGKDAKNAKGSKMDSGKKKADDADNKSLKPEPDPPSDERTQSSKSYKPKHDDDTIRNVQSLKQEQEDSEG</sequence>
<dbReference type="EMBL" id="AZBU02000004">
    <property type="protein sequence ID" value="TKR79992.1"/>
    <property type="molecule type" value="Genomic_DNA"/>
</dbReference>
<feature type="compositionally biased region" description="Basic and acidic residues" evidence="1">
    <location>
        <begin position="204"/>
        <end position="242"/>
    </location>
</feature>
<evidence type="ECO:0000256" key="1">
    <source>
        <dbReference type="SAM" id="MobiDB-lite"/>
    </source>
</evidence>
<dbReference type="AlphaFoldDB" id="A0A4U5NBU7"/>
<proteinExistence type="predicted"/>
<dbReference type="Proteomes" id="UP000298663">
    <property type="component" value="Unassembled WGS sequence"/>
</dbReference>
<gene>
    <name evidence="2" type="ORF">L596_014132</name>
</gene>
<dbReference type="OrthoDB" id="10676586at2759"/>
<accession>A0A4U5NBU7</accession>
<organism evidence="2 3">
    <name type="scientific">Steinernema carpocapsae</name>
    <name type="common">Entomopathogenic nematode</name>
    <dbReference type="NCBI Taxonomy" id="34508"/>
    <lineage>
        <taxon>Eukaryota</taxon>
        <taxon>Metazoa</taxon>
        <taxon>Ecdysozoa</taxon>
        <taxon>Nematoda</taxon>
        <taxon>Chromadorea</taxon>
        <taxon>Rhabditida</taxon>
        <taxon>Tylenchina</taxon>
        <taxon>Panagrolaimomorpha</taxon>
        <taxon>Strongyloidoidea</taxon>
        <taxon>Steinernematidae</taxon>
        <taxon>Steinernema</taxon>
    </lineage>
</organism>
<reference evidence="2 3" key="2">
    <citation type="journal article" date="2019" name="G3 (Bethesda)">
        <title>Hybrid Assembly of the Genome of the Entomopathogenic Nematode Steinernema carpocapsae Identifies the X-Chromosome.</title>
        <authorList>
            <person name="Serra L."/>
            <person name="Macchietto M."/>
            <person name="Macias-Munoz A."/>
            <person name="McGill C.J."/>
            <person name="Rodriguez I.M."/>
            <person name="Rodriguez B."/>
            <person name="Murad R."/>
            <person name="Mortazavi A."/>
        </authorList>
    </citation>
    <scope>NUCLEOTIDE SEQUENCE [LARGE SCALE GENOMIC DNA]</scope>
    <source>
        <strain evidence="2 3">ALL</strain>
    </source>
</reference>
<evidence type="ECO:0000313" key="3">
    <source>
        <dbReference type="Proteomes" id="UP000298663"/>
    </source>
</evidence>
<reference evidence="2 3" key="1">
    <citation type="journal article" date="2015" name="Genome Biol.">
        <title>Comparative genomics of Steinernema reveals deeply conserved gene regulatory networks.</title>
        <authorList>
            <person name="Dillman A.R."/>
            <person name="Macchietto M."/>
            <person name="Porter C.F."/>
            <person name="Rogers A."/>
            <person name="Williams B."/>
            <person name="Antoshechkin I."/>
            <person name="Lee M.M."/>
            <person name="Goodwin Z."/>
            <person name="Lu X."/>
            <person name="Lewis E.E."/>
            <person name="Goodrich-Blair H."/>
            <person name="Stock S.P."/>
            <person name="Adams B.J."/>
            <person name="Sternberg P.W."/>
            <person name="Mortazavi A."/>
        </authorList>
    </citation>
    <scope>NUCLEOTIDE SEQUENCE [LARGE SCALE GENOMIC DNA]</scope>
    <source>
        <strain evidence="2 3">ALL</strain>
    </source>
</reference>